<organism evidence="1 2">
    <name type="scientific">Kwoniella newhampshirensis</name>
    <dbReference type="NCBI Taxonomy" id="1651941"/>
    <lineage>
        <taxon>Eukaryota</taxon>
        <taxon>Fungi</taxon>
        <taxon>Dikarya</taxon>
        <taxon>Basidiomycota</taxon>
        <taxon>Agaricomycotina</taxon>
        <taxon>Tremellomycetes</taxon>
        <taxon>Tremellales</taxon>
        <taxon>Cryptococcaceae</taxon>
        <taxon>Kwoniella</taxon>
    </lineage>
</organism>
<sequence length="344" mass="39497">MIPPSNPLSQSPISSSSVSCPIWDRGASKWHSSPHEFVASCCLCTTSPRGPCTGEHYVAVQLNRFMKVWRRIVRRALPTEVRDAAHRIILELRTQGVELTHVSGMEMPCQQYYQSEMVNQRGYKEIRILFFVPDPVNDKANGHRWVADLLVFASSPPDSDEKIVVRGFASRFATDEKDWSFPQPYRYYGDPKDQQLFIVAPDEREGVRWDTTMDKMFVTVNKLQPGKYKISHFALVTHIVRVVQEIEMTGRRLWGFELYLVYRRAVGGGEMYPAIRIGFKFLTKESSKDITKEAVLILQSTGQGENGRRTYVQMSVMYASEWQIGHSYTEGGIPLLDKIEYERL</sequence>
<evidence type="ECO:0000313" key="1">
    <source>
        <dbReference type="EMBL" id="KAK8843977.1"/>
    </source>
</evidence>
<accession>A0AAW0YSM6</accession>
<gene>
    <name evidence="1" type="ORF">IAR55_006769</name>
</gene>
<dbReference type="EMBL" id="JBCAWK010000014">
    <property type="protein sequence ID" value="KAK8843977.1"/>
    <property type="molecule type" value="Genomic_DNA"/>
</dbReference>
<keyword evidence="2" id="KW-1185">Reference proteome</keyword>
<dbReference type="KEGG" id="kne:92184027"/>
<protein>
    <submittedName>
        <fullName evidence="1">Uncharacterized protein</fullName>
    </submittedName>
</protein>
<comment type="caution">
    <text evidence="1">The sequence shown here is derived from an EMBL/GenBank/DDBJ whole genome shotgun (WGS) entry which is preliminary data.</text>
</comment>
<dbReference type="AlphaFoldDB" id="A0AAW0YSM6"/>
<reference evidence="1 2" key="1">
    <citation type="journal article" date="2024" name="bioRxiv">
        <title>Comparative genomics of Cryptococcus and Kwoniella reveals pathogenesis evolution and contrasting karyotype dynamics via intercentromeric recombination or chromosome fusion.</title>
        <authorList>
            <person name="Coelho M.A."/>
            <person name="David-Palma M."/>
            <person name="Shea T."/>
            <person name="Bowers K."/>
            <person name="McGinley-Smith S."/>
            <person name="Mohammad A.W."/>
            <person name="Gnirke A."/>
            <person name="Yurkov A.M."/>
            <person name="Nowrousian M."/>
            <person name="Sun S."/>
            <person name="Cuomo C.A."/>
            <person name="Heitman J."/>
        </authorList>
    </citation>
    <scope>NUCLEOTIDE SEQUENCE [LARGE SCALE GENOMIC DNA]</scope>
    <source>
        <strain evidence="1 2">CBS 13917</strain>
    </source>
</reference>
<dbReference type="GeneID" id="92184027"/>
<evidence type="ECO:0000313" key="2">
    <source>
        <dbReference type="Proteomes" id="UP001388673"/>
    </source>
</evidence>
<name>A0AAW0YSM6_9TREE</name>
<dbReference type="Proteomes" id="UP001388673">
    <property type="component" value="Unassembled WGS sequence"/>
</dbReference>
<proteinExistence type="predicted"/>
<dbReference type="RefSeq" id="XP_066799541.1">
    <property type="nucleotide sequence ID" value="XM_066949849.1"/>
</dbReference>